<feature type="transmembrane region" description="Helical" evidence="1">
    <location>
        <begin position="212"/>
        <end position="233"/>
    </location>
</feature>
<protein>
    <submittedName>
        <fullName evidence="2">Uncharacterized protein</fullName>
    </submittedName>
</protein>
<dbReference type="RefSeq" id="WP_073248372.1">
    <property type="nucleotide sequence ID" value="NZ_FQVG01000018.1"/>
</dbReference>
<keyword evidence="1" id="KW-0472">Membrane</keyword>
<feature type="transmembrane region" description="Helical" evidence="1">
    <location>
        <begin position="7"/>
        <end position="29"/>
    </location>
</feature>
<name>A0A1M4WK15_9CLOT</name>
<keyword evidence="3" id="KW-1185">Reference proteome</keyword>
<accession>A0A1M4WK15</accession>
<organism evidence="2 3">
    <name type="scientific">Caloramator proteoclasticus DSM 10124</name>
    <dbReference type="NCBI Taxonomy" id="1121262"/>
    <lineage>
        <taxon>Bacteria</taxon>
        <taxon>Bacillati</taxon>
        <taxon>Bacillota</taxon>
        <taxon>Clostridia</taxon>
        <taxon>Eubacteriales</taxon>
        <taxon>Clostridiaceae</taxon>
        <taxon>Caloramator</taxon>
    </lineage>
</organism>
<dbReference type="Proteomes" id="UP000184423">
    <property type="component" value="Unassembled WGS sequence"/>
</dbReference>
<gene>
    <name evidence="2" type="ORF">SAMN02746091_01170</name>
</gene>
<feature type="transmembrane region" description="Helical" evidence="1">
    <location>
        <begin position="182"/>
        <end position="200"/>
    </location>
</feature>
<feature type="transmembrane region" description="Helical" evidence="1">
    <location>
        <begin position="253"/>
        <end position="275"/>
    </location>
</feature>
<proteinExistence type="predicted"/>
<dbReference type="EMBL" id="FQVG01000018">
    <property type="protein sequence ID" value="SHE81500.1"/>
    <property type="molecule type" value="Genomic_DNA"/>
</dbReference>
<evidence type="ECO:0000256" key="1">
    <source>
        <dbReference type="SAM" id="Phobius"/>
    </source>
</evidence>
<reference evidence="3" key="1">
    <citation type="submission" date="2016-11" db="EMBL/GenBank/DDBJ databases">
        <authorList>
            <person name="Varghese N."/>
            <person name="Submissions S."/>
        </authorList>
    </citation>
    <scope>NUCLEOTIDE SEQUENCE [LARGE SCALE GENOMIC DNA]</scope>
    <source>
        <strain evidence="3">DSM 10124</strain>
    </source>
</reference>
<evidence type="ECO:0000313" key="2">
    <source>
        <dbReference type="EMBL" id="SHE81500.1"/>
    </source>
</evidence>
<sequence>MRYLKKVVVVLLSFILFIDLLSIVFSFFVRNRLLNEKVYFDVLKKNGVYKLVGEEASKELKNFIEEKKIRGFKAEEYVDEAFVEANVNRLIYGFIDYLTKTEGEIPRISLSLDKELINKTDDYYKKEGKTLSDKEIKVLEKLGSELNSVVEEKINLDVFSKLEKNGVFLWARDIISNLYRNLNFYIFILLAGLSILFFMTNYNGFKILSLELFITGMLLAVPFYTLYYTRYFSLINIDEVLIKNALYELLNSFSLYIANIGLVFLIISIPIYYVYRIYKTR</sequence>
<keyword evidence="1" id="KW-0812">Transmembrane</keyword>
<keyword evidence="1" id="KW-1133">Transmembrane helix</keyword>
<evidence type="ECO:0000313" key="3">
    <source>
        <dbReference type="Proteomes" id="UP000184423"/>
    </source>
</evidence>
<dbReference type="AlphaFoldDB" id="A0A1M4WK15"/>